<reference evidence="2" key="1">
    <citation type="journal article" date="2019" name="Int. J. Syst. Evol. Microbiol.">
        <title>The Global Catalogue of Microorganisms (GCM) 10K type strain sequencing project: providing services to taxonomists for standard genome sequencing and annotation.</title>
        <authorList>
            <consortium name="The Broad Institute Genomics Platform"/>
            <consortium name="The Broad Institute Genome Sequencing Center for Infectious Disease"/>
            <person name="Wu L."/>
            <person name="Ma J."/>
        </authorList>
    </citation>
    <scope>NUCLEOTIDE SEQUENCE [LARGE SCALE GENOMIC DNA]</scope>
    <source>
        <strain evidence="2">CCUG 66188</strain>
    </source>
</reference>
<dbReference type="Pfam" id="PF08922">
    <property type="entry name" value="DUF1905"/>
    <property type="match status" value="1"/>
</dbReference>
<proteinExistence type="predicted"/>
<evidence type="ECO:0000313" key="2">
    <source>
        <dbReference type="Proteomes" id="UP001596023"/>
    </source>
</evidence>
<evidence type="ECO:0000313" key="1">
    <source>
        <dbReference type="EMBL" id="MFC4674303.1"/>
    </source>
</evidence>
<dbReference type="InterPro" id="IPR015018">
    <property type="entry name" value="DUF1905"/>
</dbReference>
<comment type="caution">
    <text evidence="1">The sequence shown here is derived from an EMBL/GenBank/DDBJ whole genome shotgun (WGS) entry which is preliminary data.</text>
</comment>
<dbReference type="Proteomes" id="UP001596023">
    <property type="component" value="Unassembled WGS sequence"/>
</dbReference>
<dbReference type="Gene3D" id="2.40.30.100">
    <property type="entry name" value="AF2212/PG0164-like"/>
    <property type="match status" value="1"/>
</dbReference>
<name>A0ABV9KWZ5_9BACT</name>
<dbReference type="InterPro" id="IPR037079">
    <property type="entry name" value="AF2212/PG0164-like_sf"/>
</dbReference>
<keyword evidence="2" id="KW-1185">Reference proteome</keyword>
<dbReference type="RefSeq" id="WP_379996472.1">
    <property type="nucleotide sequence ID" value="NZ_JBHSGN010000072.1"/>
</dbReference>
<accession>A0ABV9KWZ5</accession>
<dbReference type="EMBL" id="JBHSGN010000072">
    <property type="protein sequence ID" value="MFC4674303.1"/>
    <property type="molecule type" value="Genomic_DNA"/>
</dbReference>
<sequence length="165" mass="19167">MVEKPLVNKDYILQKFEGKGGWTYAEITEIPMPKTAFGMMKVMGKIDNYKFSNVRLLPLGNGHLFLAVNSELRRKIKKQSGDIVHIVLYEDNIPAEIPEELILCMKYEEGIFEKFETYSDGGKKAFIDWIYSAKTEQTKAERIAKTMIMIQNGERFYDKVKQQQK</sequence>
<dbReference type="SUPFAM" id="SSF141694">
    <property type="entry name" value="AF2212/PG0164-like"/>
    <property type="match status" value="1"/>
</dbReference>
<gene>
    <name evidence="1" type="ORF">ACFO6W_11400</name>
</gene>
<organism evidence="1 2">
    <name type="scientific">Dysgonomonas termitidis</name>
    <dbReference type="NCBI Taxonomy" id="1516126"/>
    <lineage>
        <taxon>Bacteria</taxon>
        <taxon>Pseudomonadati</taxon>
        <taxon>Bacteroidota</taxon>
        <taxon>Bacteroidia</taxon>
        <taxon>Bacteroidales</taxon>
        <taxon>Dysgonomonadaceae</taxon>
        <taxon>Dysgonomonas</taxon>
    </lineage>
</organism>
<protein>
    <submittedName>
        <fullName evidence="1">YdeI/OmpD-associated family protein</fullName>
    </submittedName>
</protein>
<dbReference type="Pfam" id="PF13376">
    <property type="entry name" value="OmdA"/>
    <property type="match status" value="1"/>
</dbReference>